<dbReference type="Pfam" id="PF01734">
    <property type="entry name" value="Patatin"/>
    <property type="match status" value="1"/>
</dbReference>
<dbReference type="InterPro" id="IPR002641">
    <property type="entry name" value="PNPLA_dom"/>
</dbReference>
<dbReference type="SUPFAM" id="SSF52151">
    <property type="entry name" value="FabD/lysophospholipase-like"/>
    <property type="match status" value="1"/>
</dbReference>
<dbReference type="Proteomes" id="UP000295684">
    <property type="component" value="Unassembled WGS sequence"/>
</dbReference>
<reference evidence="5" key="1">
    <citation type="journal article" date="2014" name="Int. J. Syst. Evol. Microbiol.">
        <title>Complete genome of a new Firmicutes species belonging to the dominant human colonic microbiota ('Ruminococcus bicirculans') reveals two chromosomes and a selective capacity to utilize plant glucans.</title>
        <authorList>
            <consortium name="NISC Comparative Sequencing Program"/>
            <person name="Wegmann U."/>
            <person name="Louis P."/>
            <person name="Goesmann A."/>
            <person name="Henrissat B."/>
            <person name="Duncan S.H."/>
            <person name="Flint H.J."/>
        </authorList>
    </citation>
    <scope>NUCLEOTIDE SEQUENCE</scope>
    <source>
        <strain evidence="5">CGMCC 1.15644</strain>
    </source>
</reference>
<dbReference type="InterPro" id="IPR016035">
    <property type="entry name" value="Acyl_Trfase/lysoPLipase"/>
</dbReference>
<feature type="short sequence motif" description="GXGXXG" evidence="3">
    <location>
        <begin position="15"/>
        <end position="20"/>
    </location>
</feature>
<sequence>MNIENRKFRILSIDGGGLRGLIPLQVIREIEDITKRPIHKTFDLIAGTSTGGLLTCALSFGDVQSTIGNTRKYSLDQIEDIYLSRGKEIFAKSNHLMNTYNSLRKWVRPEFNPKNLSKILDEYFGDNRITSCLKPIFITSFNIHRNIPIYFTTREATLQEEKNATLHEICRATSAAPTYFPSYSFNYDSENVVCIDGGIVMNNPAIGALIEVLGNSDYKHYKVDDKRIDLKDISILSLGTGRTKKNINSSFSHKWGRKNWIKPIIDISTGGPVKIVHNQINTLFKASNLEKNYFRIDIDIDEKYSEMSDSNPDTLNYLLNQAKSQITNNHTLKTKLEIFLKENGIV</sequence>
<comment type="similarity">
    <text evidence="1">Belongs to the patatin family.</text>
</comment>
<organism evidence="6 7">
    <name type="scientific">Pedobacter psychrotolerans</name>
    <dbReference type="NCBI Taxonomy" id="1843235"/>
    <lineage>
        <taxon>Bacteria</taxon>
        <taxon>Pseudomonadati</taxon>
        <taxon>Bacteroidota</taxon>
        <taxon>Sphingobacteriia</taxon>
        <taxon>Sphingobacteriales</taxon>
        <taxon>Sphingobacteriaceae</taxon>
        <taxon>Pedobacter</taxon>
    </lineage>
</organism>
<feature type="short sequence motif" description="DGA/G" evidence="3">
    <location>
        <begin position="196"/>
        <end position="198"/>
    </location>
</feature>
<dbReference type="GO" id="GO:0004620">
    <property type="term" value="F:phospholipase activity"/>
    <property type="evidence" value="ECO:0007669"/>
    <property type="project" value="TreeGrafter"/>
</dbReference>
<dbReference type="EMBL" id="BMJO01000002">
    <property type="protein sequence ID" value="GGE49249.1"/>
    <property type="molecule type" value="Genomic_DNA"/>
</dbReference>
<keyword evidence="3" id="KW-0442">Lipid degradation</keyword>
<feature type="active site" description="Proton acceptor" evidence="3">
    <location>
        <position position="196"/>
    </location>
</feature>
<evidence type="ECO:0000313" key="6">
    <source>
        <dbReference type="EMBL" id="TCO19836.1"/>
    </source>
</evidence>
<keyword evidence="2 3" id="KW-0443">Lipid metabolism</keyword>
<dbReference type="PANTHER" id="PTHR32176:SF92">
    <property type="entry name" value="XYLOSE ISOMERASE"/>
    <property type="match status" value="1"/>
</dbReference>
<evidence type="ECO:0000313" key="5">
    <source>
        <dbReference type="EMBL" id="GGE49249.1"/>
    </source>
</evidence>
<name>A0A4R2H3V1_9SPHI</name>
<dbReference type="GO" id="GO:0016042">
    <property type="term" value="P:lipid catabolic process"/>
    <property type="evidence" value="ECO:0007669"/>
    <property type="project" value="UniProtKB-UniRule"/>
</dbReference>
<keyword evidence="3 6" id="KW-0378">Hydrolase</keyword>
<comment type="caution">
    <text evidence="6">The sequence shown here is derived from an EMBL/GenBank/DDBJ whole genome shotgun (WGS) entry which is preliminary data.</text>
</comment>
<feature type="domain" description="PNPLA" evidence="4">
    <location>
        <begin position="11"/>
        <end position="209"/>
    </location>
</feature>
<evidence type="ECO:0000256" key="3">
    <source>
        <dbReference type="PROSITE-ProRule" id="PRU01161"/>
    </source>
</evidence>
<dbReference type="RefSeq" id="WP_165877984.1">
    <property type="nucleotide sequence ID" value="NZ_BMJO01000002.1"/>
</dbReference>
<evidence type="ECO:0000256" key="1">
    <source>
        <dbReference type="ARBA" id="ARBA00010240"/>
    </source>
</evidence>
<dbReference type="Gene3D" id="3.40.1090.10">
    <property type="entry name" value="Cytosolic phospholipase A2 catalytic domain"/>
    <property type="match status" value="1"/>
</dbReference>
<dbReference type="AlphaFoldDB" id="A0A4R2H3V1"/>
<accession>A0A4R2H3V1</accession>
<feature type="active site" description="Nucleophile" evidence="3">
    <location>
        <position position="49"/>
    </location>
</feature>
<dbReference type="Proteomes" id="UP000622648">
    <property type="component" value="Unassembled WGS sequence"/>
</dbReference>
<feature type="short sequence motif" description="GXSXG" evidence="3">
    <location>
        <begin position="47"/>
        <end position="51"/>
    </location>
</feature>
<gene>
    <name evidence="6" type="ORF">EV200_10918</name>
    <name evidence="5" type="ORF">GCM10011413_14240</name>
</gene>
<proteinExistence type="inferred from homology"/>
<dbReference type="PROSITE" id="PS51635">
    <property type="entry name" value="PNPLA"/>
    <property type="match status" value="1"/>
</dbReference>
<keyword evidence="8" id="KW-1185">Reference proteome</keyword>
<protein>
    <submittedName>
        <fullName evidence="5 6">Patatin</fullName>
    </submittedName>
</protein>
<reference evidence="6 7" key="3">
    <citation type="submission" date="2019-03" db="EMBL/GenBank/DDBJ databases">
        <title>Genomic Encyclopedia of Type Strains, Phase IV (KMG-IV): sequencing the most valuable type-strain genomes for metagenomic binning, comparative biology and taxonomic classification.</title>
        <authorList>
            <person name="Goeker M."/>
        </authorList>
    </citation>
    <scope>NUCLEOTIDE SEQUENCE [LARGE SCALE GENOMIC DNA]</scope>
    <source>
        <strain evidence="6 7">DSM 103236</strain>
    </source>
</reference>
<dbReference type="EMBL" id="SLWO01000009">
    <property type="protein sequence ID" value="TCO19836.1"/>
    <property type="molecule type" value="Genomic_DNA"/>
</dbReference>
<evidence type="ECO:0000259" key="4">
    <source>
        <dbReference type="PROSITE" id="PS51635"/>
    </source>
</evidence>
<evidence type="ECO:0000313" key="7">
    <source>
        <dbReference type="Proteomes" id="UP000295684"/>
    </source>
</evidence>
<evidence type="ECO:0000256" key="2">
    <source>
        <dbReference type="ARBA" id="ARBA00023098"/>
    </source>
</evidence>
<reference evidence="5" key="4">
    <citation type="submission" date="2024-05" db="EMBL/GenBank/DDBJ databases">
        <authorList>
            <person name="Sun Q."/>
            <person name="Zhou Y."/>
        </authorList>
    </citation>
    <scope>NUCLEOTIDE SEQUENCE</scope>
    <source>
        <strain evidence="5">CGMCC 1.15644</strain>
    </source>
</reference>
<dbReference type="GO" id="GO:0047372">
    <property type="term" value="F:monoacylglycerol lipase activity"/>
    <property type="evidence" value="ECO:0007669"/>
    <property type="project" value="TreeGrafter"/>
</dbReference>
<reference evidence="8" key="2">
    <citation type="journal article" date="2019" name="Int. J. Syst. Evol. Microbiol.">
        <title>The Global Catalogue of Microorganisms (GCM) 10K type strain sequencing project: providing services to taxonomists for standard genome sequencing and annotation.</title>
        <authorList>
            <consortium name="The Broad Institute Genomics Platform"/>
            <consortium name="The Broad Institute Genome Sequencing Center for Infectious Disease"/>
            <person name="Wu L."/>
            <person name="Ma J."/>
        </authorList>
    </citation>
    <scope>NUCLEOTIDE SEQUENCE [LARGE SCALE GENOMIC DNA]</scope>
    <source>
        <strain evidence="8">CGMCC 1.15644</strain>
    </source>
</reference>
<dbReference type="PANTHER" id="PTHR32176">
    <property type="entry name" value="XYLOSE ISOMERASE"/>
    <property type="match status" value="1"/>
</dbReference>
<evidence type="ECO:0000313" key="8">
    <source>
        <dbReference type="Proteomes" id="UP000622648"/>
    </source>
</evidence>